<dbReference type="Pfam" id="PF17921">
    <property type="entry name" value="Integrase_H2C2"/>
    <property type="match status" value="1"/>
</dbReference>
<dbReference type="GO" id="GO:0005634">
    <property type="term" value="C:nucleus"/>
    <property type="evidence" value="ECO:0007669"/>
    <property type="project" value="UniProtKB-ARBA"/>
</dbReference>
<dbReference type="InterPro" id="IPR041588">
    <property type="entry name" value="Integrase_H2C2"/>
</dbReference>
<dbReference type="PROSITE" id="PS50994">
    <property type="entry name" value="INTEGRASE"/>
    <property type="match status" value="1"/>
</dbReference>
<name>A0A9Q3H7X1_9BASI</name>
<dbReference type="InterPro" id="IPR012337">
    <property type="entry name" value="RNaseH-like_sf"/>
</dbReference>
<comment type="caution">
    <text evidence="3">The sequence shown here is derived from an EMBL/GenBank/DDBJ whole genome shotgun (WGS) entry which is preliminary data.</text>
</comment>
<gene>
    <name evidence="3" type="ORF">O181_032115</name>
</gene>
<organism evidence="3 4">
    <name type="scientific">Austropuccinia psidii MF-1</name>
    <dbReference type="NCBI Taxonomy" id="1389203"/>
    <lineage>
        <taxon>Eukaryota</taxon>
        <taxon>Fungi</taxon>
        <taxon>Dikarya</taxon>
        <taxon>Basidiomycota</taxon>
        <taxon>Pucciniomycotina</taxon>
        <taxon>Pucciniomycetes</taxon>
        <taxon>Pucciniales</taxon>
        <taxon>Sphaerophragmiaceae</taxon>
        <taxon>Austropuccinia</taxon>
    </lineage>
</organism>
<dbReference type="PANTHER" id="PTHR37984:SF5">
    <property type="entry name" value="PROTEIN NYNRIN-LIKE"/>
    <property type="match status" value="1"/>
</dbReference>
<evidence type="ECO:0000313" key="4">
    <source>
        <dbReference type="Proteomes" id="UP000765509"/>
    </source>
</evidence>
<sequence>MIDRDHISLILQEFHDCPYMGHMSEDRANERVARTAWWLPWEQNLSEYINTCERFQQENRKNGNIYWLLQDIEVPKHPLETINMDWITGIVPGGKEKFNSFLVIVDRYSKIAVCLPFHKEDTVINTALLFLNHIISTCGLPKIIISDRDPKFTTELWTKLYDILGQKMCFLHLTIHRLISYLEG</sequence>
<dbReference type="PANTHER" id="PTHR37984">
    <property type="entry name" value="PROTEIN CBG26694"/>
    <property type="match status" value="1"/>
</dbReference>
<evidence type="ECO:0000313" key="3">
    <source>
        <dbReference type="EMBL" id="MBW0492400.1"/>
    </source>
</evidence>
<dbReference type="SUPFAM" id="SSF53098">
    <property type="entry name" value="Ribonuclease H-like"/>
    <property type="match status" value="1"/>
</dbReference>
<dbReference type="Proteomes" id="UP000765509">
    <property type="component" value="Unassembled WGS sequence"/>
</dbReference>
<reference evidence="3" key="1">
    <citation type="submission" date="2021-03" db="EMBL/GenBank/DDBJ databases">
        <title>Draft genome sequence of rust myrtle Austropuccinia psidii MF-1, a brazilian biotype.</title>
        <authorList>
            <person name="Quecine M.C."/>
            <person name="Pachon D.M.R."/>
            <person name="Bonatelli M.L."/>
            <person name="Correr F.H."/>
            <person name="Franceschini L.M."/>
            <person name="Leite T.F."/>
            <person name="Margarido G.R.A."/>
            <person name="Almeida C.A."/>
            <person name="Ferrarezi J.A."/>
            <person name="Labate C.A."/>
        </authorList>
    </citation>
    <scope>NUCLEOTIDE SEQUENCE</scope>
    <source>
        <strain evidence="3">MF-1</strain>
    </source>
</reference>
<keyword evidence="4" id="KW-1185">Reference proteome</keyword>
<dbReference type="Gene3D" id="3.30.420.10">
    <property type="entry name" value="Ribonuclease H-like superfamily/Ribonuclease H"/>
    <property type="match status" value="1"/>
</dbReference>
<dbReference type="AlphaFoldDB" id="A0A9Q3H7X1"/>
<dbReference type="GO" id="GO:0015074">
    <property type="term" value="P:DNA integration"/>
    <property type="evidence" value="ECO:0007669"/>
    <property type="project" value="InterPro"/>
</dbReference>
<feature type="domain" description="Integrase catalytic" evidence="2">
    <location>
        <begin position="74"/>
        <end position="184"/>
    </location>
</feature>
<evidence type="ECO:0000259" key="2">
    <source>
        <dbReference type="PROSITE" id="PS50994"/>
    </source>
</evidence>
<keyword evidence="1" id="KW-0694">RNA-binding</keyword>
<dbReference type="EMBL" id="AVOT02011571">
    <property type="protein sequence ID" value="MBW0492400.1"/>
    <property type="molecule type" value="Genomic_DNA"/>
</dbReference>
<accession>A0A9Q3H7X1</accession>
<protein>
    <recommendedName>
        <fullName evidence="2">Integrase catalytic domain-containing protein</fullName>
    </recommendedName>
</protein>
<dbReference type="InterPro" id="IPR036397">
    <property type="entry name" value="RNaseH_sf"/>
</dbReference>
<dbReference type="InterPro" id="IPR001584">
    <property type="entry name" value="Integrase_cat-core"/>
</dbReference>
<dbReference type="OrthoDB" id="1922221at2759"/>
<dbReference type="InterPro" id="IPR050951">
    <property type="entry name" value="Retrovirus_Pol_polyprotein"/>
</dbReference>
<dbReference type="GO" id="GO:0003723">
    <property type="term" value="F:RNA binding"/>
    <property type="evidence" value="ECO:0007669"/>
    <property type="project" value="UniProtKB-KW"/>
</dbReference>
<proteinExistence type="predicted"/>
<dbReference type="Gene3D" id="1.10.340.70">
    <property type="match status" value="1"/>
</dbReference>
<evidence type="ECO:0000256" key="1">
    <source>
        <dbReference type="ARBA" id="ARBA00022884"/>
    </source>
</evidence>